<organism evidence="1 2">
    <name type="scientific">Candidatus Taylorbacteria bacterium RIFCSPLOWO2_12_FULL_44_15c</name>
    <dbReference type="NCBI Taxonomy" id="1802333"/>
    <lineage>
        <taxon>Bacteria</taxon>
        <taxon>Candidatus Tayloriibacteriota</taxon>
    </lineage>
</organism>
<sequence length="422" mass="46225">MKRITIFQLVLLSVFVAMALGGLILFSRYKGSSAGQNFPTAEVWGIIPTEQFSAIQEAFQEQRDETFKVNYTEKQPAVFYGDLIEALAAGNSPDLIIIPENLLLKLRSKIFEIPFESLSERIFRDTYLDEGELFLTATGVAALPFSVNPLVMYWNRDIFATAGLAKPPTVWDEFISLAQTLTDKDQNGNIFRSAVALGEFDNIINAKEILSALFLQIGAPPLAAASGGANSASGALALNFYTQFSNPLGLTYSWNKSLTDSRDAFLAGDLAIYFGFASELTNLRARNPNLYFDVAPFPQPKGAKKSLTFGKLYGIAVLKSSRDIANSARIAFLLTSNQALKAFSQKSGLPPVRRDLLAAKPTDAYGALFYGEALKSRGWLDPDYWATSATFKEMIESVSSGKARPSEAVGEMEEEVGKLMKN</sequence>
<reference evidence="1 2" key="1">
    <citation type="journal article" date="2016" name="Nat. Commun.">
        <title>Thousands of microbial genomes shed light on interconnected biogeochemical processes in an aquifer system.</title>
        <authorList>
            <person name="Anantharaman K."/>
            <person name="Brown C.T."/>
            <person name="Hug L.A."/>
            <person name="Sharon I."/>
            <person name="Castelle C.J."/>
            <person name="Probst A.J."/>
            <person name="Thomas B.C."/>
            <person name="Singh A."/>
            <person name="Wilkins M.J."/>
            <person name="Karaoz U."/>
            <person name="Brodie E.L."/>
            <person name="Williams K.H."/>
            <person name="Hubbard S.S."/>
            <person name="Banfield J.F."/>
        </authorList>
    </citation>
    <scope>NUCLEOTIDE SEQUENCE [LARGE SCALE GENOMIC DNA]</scope>
</reference>
<dbReference type="Gene3D" id="3.40.190.10">
    <property type="entry name" value="Periplasmic binding protein-like II"/>
    <property type="match status" value="1"/>
</dbReference>
<dbReference type="PANTHER" id="PTHR43649:SF12">
    <property type="entry name" value="DIACETYLCHITOBIOSE BINDING PROTEIN DASA"/>
    <property type="match status" value="1"/>
</dbReference>
<dbReference type="InterPro" id="IPR006059">
    <property type="entry name" value="SBP"/>
</dbReference>
<comment type="caution">
    <text evidence="1">The sequence shown here is derived from an EMBL/GenBank/DDBJ whole genome shotgun (WGS) entry which is preliminary data.</text>
</comment>
<dbReference type="SUPFAM" id="SSF53850">
    <property type="entry name" value="Periplasmic binding protein-like II"/>
    <property type="match status" value="1"/>
</dbReference>
<accession>A0A1G2P882</accession>
<evidence type="ECO:0008006" key="3">
    <source>
        <dbReference type="Google" id="ProtNLM"/>
    </source>
</evidence>
<dbReference type="PANTHER" id="PTHR43649">
    <property type="entry name" value="ARABINOSE-BINDING PROTEIN-RELATED"/>
    <property type="match status" value="1"/>
</dbReference>
<dbReference type="AlphaFoldDB" id="A0A1G2P882"/>
<dbReference type="Proteomes" id="UP000176355">
    <property type="component" value="Unassembled WGS sequence"/>
</dbReference>
<protein>
    <recommendedName>
        <fullName evidence="3">ABC transporter substrate-binding protein</fullName>
    </recommendedName>
</protein>
<dbReference type="InterPro" id="IPR050490">
    <property type="entry name" value="Bact_solute-bd_prot1"/>
</dbReference>
<dbReference type="EMBL" id="MHSL01000018">
    <property type="protein sequence ID" value="OHA43771.1"/>
    <property type="molecule type" value="Genomic_DNA"/>
</dbReference>
<evidence type="ECO:0000313" key="1">
    <source>
        <dbReference type="EMBL" id="OHA43771.1"/>
    </source>
</evidence>
<dbReference type="STRING" id="1802333.A3G03_02095"/>
<name>A0A1G2P882_9BACT</name>
<proteinExistence type="predicted"/>
<evidence type="ECO:0000313" key="2">
    <source>
        <dbReference type="Proteomes" id="UP000176355"/>
    </source>
</evidence>
<gene>
    <name evidence="1" type="ORF">A3G03_02095</name>
</gene>
<dbReference type="Pfam" id="PF01547">
    <property type="entry name" value="SBP_bac_1"/>
    <property type="match status" value="1"/>
</dbReference>